<dbReference type="PATRIC" id="fig|742737.3.peg.3091"/>
<name>G5IHY9_9FIRM</name>
<evidence type="ECO:0000259" key="10">
    <source>
        <dbReference type="Pfam" id="PF02224"/>
    </source>
</evidence>
<evidence type="ECO:0000256" key="8">
    <source>
        <dbReference type="HAMAP-Rule" id="MF_00238"/>
    </source>
</evidence>
<gene>
    <name evidence="8" type="primary">cmk</name>
    <name evidence="11" type="ORF">HMPREF9473_03117</name>
</gene>
<comment type="subcellular location">
    <subcellularLocation>
        <location evidence="8">Cytoplasm</location>
    </subcellularLocation>
</comment>
<feature type="region of interest" description="Disordered" evidence="9">
    <location>
        <begin position="223"/>
        <end position="250"/>
    </location>
</feature>
<accession>G5IHY9</accession>
<comment type="similarity">
    <text evidence="1 8">Belongs to the cytidylate kinase family. Type 1 subfamily.</text>
</comment>
<dbReference type="EC" id="2.7.4.25" evidence="8"/>
<dbReference type="PANTHER" id="PTHR21299:SF2">
    <property type="entry name" value="CYTIDYLATE KINASE"/>
    <property type="match status" value="1"/>
</dbReference>
<evidence type="ECO:0000256" key="5">
    <source>
        <dbReference type="ARBA" id="ARBA00022840"/>
    </source>
</evidence>
<keyword evidence="4 8" id="KW-0418">Kinase</keyword>
<protein>
    <recommendedName>
        <fullName evidence="8">Cytidylate kinase</fullName>
        <shortName evidence="8">CK</shortName>
        <ecNumber evidence="8">2.7.4.25</ecNumber>
    </recommendedName>
    <alternativeName>
        <fullName evidence="8">Cytidine monophosphate kinase</fullName>
        <shortName evidence="8">CMP kinase</shortName>
    </alternativeName>
</protein>
<evidence type="ECO:0000256" key="9">
    <source>
        <dbReference type="SAM" id="MobiDB-lite"/>
    </source>
</evidence>
<evidence type="ECO:0000256" key="6">
    <source>
        <dbReference type="ARBA" id="ARBA00047615"/>
    </source>
</evidence>
<evidence type="ECO:0000313" key="12">
    <source>
        <dbReference type="Proteomes" id="UP000005384"/>
    </source>
</evidence>
<comment type="catalytic activity">
    <reaction evidence="6 8">
        <text>dCMP + ATP = dCDP + ADP</text>
        <dbReference type="Rhea" id="RHEA:25094"/>
        <dbReference type="ChEBI" id="CHEBI:30616"/>
        <dbReference type="ChEBI" id="CHEBI:57566"/>
        <dbReference type="ChEBI" id="CHEBI:58593"/>
        <dbReference type="ChEBI" id="CHEBI:456216"/>
        <dbReference type="EC" id="2.7.4.25"/>
    </reaction>
</comment>
<organism evidence="11 12">
    <name type="scientific">Hungatella hathewayi WAL-18680</name>
    <dbReference type="NCBI Taxonomy" id="742737"/>
    <lineage>
        <taxon>Bacteria</taxon>
        <taxon>Bacillati</taxon>
        <taxon>Bacillota</taxon>
        <taxon>Clostridia</taxon>
        <taxon>Lachnospirales</taxon>
        <taxon>Lachnospiraceae</taxon>
        <taxon>Hungatella</taxon>
    </lineage>
</organism>
<dbReference type="PANTHER" id="PTHR21299">
    <property type="entry name" value="CYTIDYLATE KINASE/PANTOATE-BETA-ALANINE LIGASE"/>
    <property type="match status" value="1"/>
</dbReference>
<keyword evidence="5 8" id="KW-0067">ATP-binding</keyword>
<dbReference type="Pfam" id="PF02224">
    <property type="entry name" value="Cytidylate_kin"/>
    <property type="match status" value="1"/>
</dbReference>
<dbReference type="Gene3D" id="3.40.50.300">
    <property type="entry name" value="P-loop containing nucleotide triphosphate hydrolases"/>
    <property type="match status" value="1"/>
</dbReference>
<comment type="catalytic activity">
    <reaction evidence="7 8">
        <text>CMP + ATP = CDP + ADP</text>
        <dbReference type="Rhea" id="RHEA:11600"/>
        <dbReference type="ChEBI" id="CHEBI:30616"/>
        <dbReference type="ChEBI" id="CHEBI:58069"/>
        <dbReference type="ChEBI" id="CHEBI:60377"/>
        <dbReference type="ChEBI" id="CHEBI:456216"/>
        <dbReference type="EC" id="2.7.4.25"/>
    </reaction>
</comment>
<feature type="domain" description="Cytidylate kinase" evidence="10">
    <location>
        <begin position="7"/>
        <end position="219"/>
    </location>
</feature>
<evidence type="ECO:0000256" key="7">
    <source>
        <dbReference type="ARBA" id="ARBA00048478"/>
    </source>
</evidence>
<feature type="binding site" evidence="8">
    <location>
        <begin position="11"/>
        <end position="19"/>
    </location>
    <ligand>
        <name>ATP</name>
        <dbReference type="ChEBI" id="CHEBI:30616"/>
    </ligand>
</feature>
<dbReference type="CDD" id="cd02020">
    <property type="entry name" value="CMPK"/>
    <property type="match status" value="1"/>
</dbReference>
<proteinExistence type="inferred from homology"/>
<dbReference type="GO" id="GO:0036431">
    <property type="term" value="F:dCMP kinase activity"/>
    <property type="evidence" value="ECO:0007669"/>
    <property type="project" value="InterPro"/>
</dbReference>
<dbReference type="OrthoDB" id="9807434at2"/>
<evidence type="ECO:0000256" key="2">
    <source>
        <dbReference type="ARBA" id="ARBA00022679"/>
    </source>
</evidence>
<sequence>MSTSYNIAIDGPAGAGKSTIAKKAAAKLGFIYVDTGAMYRAMALYFIRHGIAKEDEAAIGDALRDIDISIRYEDGAQQVILNGENVSGLIRTEEVGNMASASSAYGAVREKLLELQRSLARSSNVIMDGRDIGTCVLPQADTKIYLTASSRVRAMRRYKELQEKGQMCNLEEIEQDIIERDYRDMHREIAPLKQAEDAVLVDTSDMDIDEVVDAIISVAAERGLGSSPSHESAEKSGKSPSLRSAEKCGE</sequence>
<dbReference type="NCBIfam" id="TIGR00017">
    <property type="entry name" value="cmk"/>
    <property type="match status" value="1"/>
</dbReference>
<evidence type="ECO:0000256" key="3">
    <source>
        <dbReference type="ARBA" id="ARBA00022741"/>
    </source>
</evidence>
<dbReference type="InterPro" id="IPR011994">
    <property type="entry name" value="Cytidylate_kinase_dom"/>
</dbReference>
<dbReference type="GO" id="GO:0036430">
    <property type="term" value="F:CMP kinase activity"/>
    <property type="evidence" value="ECO:0007669"/>
    <property type="project" value="RHEA"/>
</dbReference>
<dbReference type="GO" id="GO:0006220">
    <property type="term" value="P:pyrimidine nucleotide metabolic process"/>
    <property type="evidence" value="ECO:0007669"/>
    <property type="project" value="UniProtKB-UniRule"/>
</dbReference>
<keyword evidence="3 8" id="KW-0547">Nucleotide-binding</keyword>
<dbReference type="EMBL" id="ADLN01000082">
    <property type="protein sequence ID" value="EHI58895.1"/>
    <property type="molecule type" value="Genomic_DNA"/>
</dbReference>
<dbReference type="GO" id="GO:0015949">
    <property type="term" value="P:nucleobase-containing small molecule interconversion"/>
    <property type="evidence" value="ECO:0007669"/>
    <property type="project" value="TreeGrafter"/>
</dbReference>
<dbReference type="AlphaFoldDB" id="G5IHY9"/>
<dbReference type="RefSeq" id="WP_006781096.1">
    <property type="nucleotide sequence ID" value="NZ_CP040506.1"/>
</dbReference>
<keyword evidence="12" id="KW-1185">Reference proteome</keyword>
<dbReference type="HAMAP" id="MF_00238">
    <property type="entry name" value="Cytidyl_kinase_type1"/>
    <property type="match status" value="1"/>
</dbReference>
<dbReference type="Proteomes" id="UP000005384">
    <property type="component" value="Unassembled WGS sequence"/>
</dbReference>
<evidence type="ECO:0000313" key="11">
    <source>
        <dbReference type="EMBL" id="EHI58895.1"/>
    </source>
</evidence>
<dbReference type="GO" id="GO:0005829">
    <property type="term" value="C:cytosol"/>
    <property type="evidence" value="ECO:0007669"/>
    <property type="project" value="TreeGrafter"/>
</dbReference>
<dbReference type="InterPro" id="IPR027417">
    <property type="entry name" value="P-loop_NTPase"/>
</dbReference>
<keyword evidence="8" id="KW-0963">Cytoplasm</keyword>
<comment type="caution">
    <text evidence="11">The sequence shown here is derived from an EMBL/GenBank/DDBJ whole genome shotgun (WGS) entry which is preliminary data.</text>
</comment>
<evidence type="ECO:0000256" key="1">
    <source>
        <dbReference type="ARBA" id="ARBA00009427"/>
    </source>
</evidence>
<evidence type="ECO:0000256" key="4">
    <source>
        <dbReference type="ARBA" id="ARBA00022777"/>
    </source>
</evidence>
<keyword evidence="2 8" id="KW-0808">Transferase</keyword>
<dbReference type="InterPro" id="IPR003136">
    <property type="entry name" value="Cytidylate_kin"/>
</dbReference>
<dbReference type="SUPFAM" id="SSF52540">
    <property type="entry name" value="P-loop containing nucleoside triphosphate hydrolases"/>
    <property type="match status" value="1"/>
</dbReference>
<dbReference type="GO" id="GO:0005524">
    <property type="term" value="F:ATP binding"/>
    <property type="evidence" value="ECO:0007669"/>
    <property type="project" value="UniProtKB-UniRule"/>
</dbReference>
<reference evidence="11 12" key="1">
    <citation type="submission" date="2011-08" db="EMBL/GenBank/DDBJ databases">
        <title>The Genome Sequence of Clostridium hathewayi WAL-18680.</title>
        <authorList>
            <consortium name="The Broad Institute Genome Sequencing Platform"/>
            <person name="Earl A."/>
            <person name="Ward D."/>
            <person name="Feldgarden M."/>
            <person name="Gevers D."/>
            <person name="Finegold S.M."/>
            <person name="Summanen P.H."/>
            <person name="Molitoris D.R."/>
            <person name="Song M."/>
            <person name="Daigneault M."/>
            <person name="Allen-Vercoe E."/>
            <person name="Young S.K."/>
            <person name="Zeng Q."/>
            <person name="Gargeya S."/>
            <person name="Fitzgerald M."/>
            <person name="Haas B."/>
            <person name="Abouelleil A."/>
            <person name="Alvarado L."/>
            <person name="Arachchi H.M."/>
            <person name="Berlin A."/>
            <person name="Brown A."/>
            <person name="Chapman S.B."/>
            <person name="Chen Z."/>
            <person name="Dunbar C."/>
            <person name="Freedman E."/>
            <person name="Gearin G."/>
            <person name="Gellesch M."/>
            <person name="Goldberg J."/>
            <person name="Griggs A."/>
            <person name="Gujja S."/>
            <person name="Heiman D."/>
            <person name="Howarth C."/>
            <person name="Larson L."/>
            <person name="Lui A."/>
            <person name="MacDonald P.J.P."/>
            <person name="Montmayeur A."/>
            <person name="Murphy C."/>
            <person name="Neiman D."/>
            <person name="Pearson M."/>
            <person name="Priest M."/>
            <person name="Roberts A."/>
            <person name="Saif S."/>
            <person name="Shea T."/>
            <person name="Shenoy N."/>
            <person name="Sisk P."/>
            <person name="Stolte C."/>
            <person name="Sykes S."/>
            <person name="Wortman J."/>
            <person name="Nusbaum C."/>
            <person name="Birren B."/>
        </authorList>
    </citation>
    <scope>NUCLEOTIDE SEQUENCE [LARGE SCALE GENOMIC DNA]</scope>
    <source>
        <strain evidence="11 12">WAL-18680</strain>
    </source>
</reference>
<dbReference type="HOGENOM" id="CLU_079959_0_2_9"/>